<dbReference type="InterPro" id="IPR039442">
    <property type="entry name" value="Mrr-like_dom"/>
</dbReference>
<gene>
    <name evidence="2" type="ORF">J2S00_003771</name>
</gene>
<keyword evidence="2" id="KW-0547">Nucleotide-binding</keyword>
<dbReference type="InterPro" id="IPR011335">
    <property type="entry name" value="Restrct_endonuc-II-like"/>
</dbReference>
<feature type="domain" description="Mrr-like" evidence="1">
    <location>
        <begin position="35"/>
        <end position="150"/>
    </location>
</feature>
<keyword evidence="2" id="KW-0347">Helicase</keyword>
<keyword evidence="2" id="KW-0067">ATP-binding</keyword>
<dbReference type="SUPFAM" id="SSF52980">
    <property type="entry name" value="Restriction endonuclease-like"/>
    <property type="match status" value="1"/>
</dbReference>
<protein>
    <submittedName>
        <fullName evidence="2">Helicase</fullName>
    </submittedName>
</protein>
<reference evidence="2 3" key="1">
    <citation type="submission" date="2023-07" db="EMBL/GenBank/DDBJ databases">
        <title>Genomic Encyclopedia of Type Strains, Phase IV (KMG-IV): sequencing the most valuable type-strain genomes for metagenomic binning, comparative biology and taxonomic classification.</title>
        <authorList>
            <person name="Goeker M."/>
        </authorList>
    </citation>
    <scope>NUCLEOTIDE SEQUENCE [LARGE SCALE GENOMIC DNA]</scope>
    <source>
        <strain evidence="2 3">DSM 17740</strain>
    </source>
</reference>
<dbReference type="InterPro" id="IPR011856">
    <property type="entry name" value="tRNA_endonuc-like_dom_sf"/>
</dbReference>
<keyword evidence="3" id="KW-1185">Reference proteome</keyword>
<dbReference type="Proteomes" id="UP001232445">
    <property type="component" value="Unassembled WGS sequence"/>
</dbReference>
<dbReference type="Pfam" id="PF13156">
    <property type="entry name" value="Mrr_cat_2"/>
    <property type="match status" value="1"/>
</dbReference>
<comment type="caution">
    <text evidence="2">The sequence shown here is derived from an EMBL/GenBank/DDBJ whole genome shotgun (WGS) entry which is preliminary data.</text>
</comment>
<evidence type="ECO:0000313" key="3">
    <source>
        <dbReference type="Proteomes" id="UP001232445"/>
    </source>
</evidence>
<dbReference type="Gene3D" id="3.40.1350.10">
    <property type="match status" value="1"/>
</dbReference>
<proteinExistence type="predicted"/>
<sequence>MSTQIIDKLDEWRKFESTTKKGELFERFALSYLRKAPVYQNLYSEIWRWRDWPDRGGLGDTGIDAVAEERHTGKLWAIQIKFHEETLRADDIATFLALSGRKEFSYRLIVTSSPLGSNAEKLIRKQDKPVKVLTLADMLESAVDWDSFNWRTICLL</sequence>
<dbReference type="RefSeq" id="WP_307343400.1">
    <property type="nucleotide sequence ID" value="NZ_JAUSUQ010000024.1"/>
</dbReference>
<evidence type="ECO:0000259" key="1">
    <source>
        <dbReference type="Pfam" id="PF13156"/>
    </source>
</evidence>
<dbReference type="EMBL" id="JAUSUQ010000024">
    <property type="protein sequence ID" value="MDQ0340931.1"/>
    <property type="molecule type" value="Genomic_DNA"/>
</dbReference>
<organism evidence="2 3">
    <name type="scientific">Caldalkalibacillus uzonensis</name>
    <dbReference type="NCBI Taxonomy" id="353224"/>
    <lineage>
        <taxon>Bacteria</taxon>
        <taxon>Bacillati</taxon>
        <taxon>Bacillota</taxon>
        <taxon>Bacilli</taxon>
        <taxon>Bacillales</taxon>
        <taxon>Bacillaceae</taxon>
        <taxon>Caldalkalibacillus</taxon>
    </lineage>
</organism>
<name>A0ABU0CWX7_9BACI</name>
<evidence type="ECO:0000313" key="2">
    <source>
        <dbReference type="EMBL" id="MDQ0340931.1"/>
    </source>
</evidence>
<dbReference type="GO" id="GO:0004386">
    <property type="term" value="F:helicase activity"/>
    <property type="evidence" value="ECO:0007669"/>
    <property type="project" value="UniProtKB-KW"/>
</dbReference>
<accession>A0ABU0CWX7</accession>
<keyword evidence="2" id="KW-0378">Hydrolase</keyword>